<keyword evidence="3" id="KW-1185">Reference proteome</keyword>
<sequence>MTESPPRSAAPLEIVERHQAAALAALEATTGGAPLCRVDGTRQTVKASEGAAAALSDVRRALRREAGEPTGAVAAERAQAVIEEVRSAWQGISGPLAARPGSGEYVAGGLDALTALEDDLRGARAGGPAAPGVGDILTGQTILGGVRPTAASGERVRWPQRRRVAAVLIFVGLLVLIGATVGWPLVDAPLWSVLTAGAAVLSSLALALFVPRPGEGWRPDLGCAPCAVAGLALAVAGPWLAIETAHEGERAALAMVLGGAALARRLTEPPVCGVPGR</sequence>
<reference evidence="2 3" key="1">
    <citation type="journal article" date="2010" name="Stand. Genomic Sci.">
        <title>Complete genome sequence of Intrasporangium calvum type strain (7 KIP).</title>
        <authorList>
            <person name="Del Rio T.G."/>
            <person name="Chertkov O."/>
            <person name="Yasawong M."/>
            <person name="Lucas S."/>
            <person name="Deshpande S."/>
            <person name="Cheng J.F."/>
            <person name="Detter C."/>
            <person name="Tapia R."/>
            <person name="Han C."/>
            <person name="Goodwin L."/>
            <person name="Pitluck S."/>
            <person name="Liolios K."/>
            <person name="Ivanova N."/>
            <person name="Mavromatis K."/>
            <person name="Pati A."/>
            <person name="Chen A."/>
            <person name="Palaniappan K."/>
            <person name="Land M."/>
            <person name="Hauser L."/>
            <person name="Chang Y.J."/>
            <person name="Jeffries C.D."/>
            <person name="Rohde M."/>
            <person name="Pukall R."/>
            <person name="Sikorski J."/>
            <person name="Goker M."/>
            <person name="Woyke T."/>
            <person name="Bristow J."/>
            <person name="Eisen J.A."/>
            <person name="Markowitz V."/>
            <person name="Hugenholtz P."/>
            <person name="Kyrpides N.C."/>
            <person name="Klenk H.P."/>
            <person name="Lapidus A."/>
        </authorList>
    </citation>
    <scope>NUCLEOTIDE SEQUENCE [LARGE SCALE GENOMIC DNA]</scope>
    <source>
        <strain evidence="3">ATCC 23552 / DSM 43043 / JCM 3097 / NBRC 12989 / 7 KIP</strain>
    </source>
</reference>
<evidence type="ECO:0000313" key="3">
    <source>
        <dbReference type="Proteomes" id="UP000008914"/>
    </source>
</evidence>
<protein>
    <submittedName>
        <fullName evidence="2">Uncharacterized protein</fullName>
    </submittedName>
</protein>
<dbReference type="KEGG" id="ica:Intca_2711"/>
<dbReference type="EMBL" id="CP002343">
    <property type="protein sequence ID" value="ADU49212.1"/>
    <property type="molecule type" value="Genomic_DNA"/>
</dbReference>
<dbReference type="eggNOG" id="ENOG5031WGK">
    <property type="taxonomic scope" value="Bacteria"/>
</dbReference>
<dbReference type="RefSeq" id="WP_013493526.1">
    <property type="nucleotide sequence ID" value="NC_014830.1"/>
</dbReference>
<dbReference type="AlphaFoldDB" id="E6S937"/>
<gene>
    <name evidence="2" type="ordered locus">Intca_2711</name>
</gene>
<keyword evidence="1" id="KW-1133">Transmembrane helix</keyword>
<keyword evidence="1" id="KW-0472">Membrane</keyword>
<feature type="transmembrane region" description="Helical" evidence="1">
    <location>
        <begin position="164"/>
        <end position="185"/>
    </location>
</feature>
<name>E6S937_INTC7</name>
<accession>E6S937</accession>
<evidence type="ECO:0000313" key="2">
    <source>
        <dbReference type="EMBL" id="ADU49212.1"/>
    </source>
</evidence>
<organism evidence="2 3">
    <name type="scientific">Intrasporangium calvum (strain ATCC 23552 / DSM 43043 / JCM 3097 / NBRC 12989 / NCIMB 10167 / NRRL B-3866 / 7 KIP)</name>
    <dbReference type="NCBI Taxonomy" id="710696"/>
    <lineage>
        <taxon>Bacteria</taxon>
        <taxon>Bacillati</taxon>
        <taxon>Actinomycetota</taxon>
        <taxon>Actinomycetes</taxon>
        <taxon>Micrococcales</taxon>
        <taxon>Intrasporangiaceae</taxon>
        <taxon>Intrasporangium</taxon>
    </lineage>
</organism>
<dbReference type="Proteomes" id="UP000008914">
    <property type="component" value="Chromosome"/>
</dbReference>
<keyword evidence="1" id="KW-0812">Transmembrane</keyword>
<feature type="transmembrane region" description="Helical" evidence="1">
    <location>
        <begin position="191"/>
        <end position="210"/>
    </location>
</feature>
<dbReference type="STRING" id="710696.Intca_2711"/>
<dbReference type="HOGENOM" id="CLU_1003902_0_0_11"/>
<proteinExistence type="predicted"/>
<evidence type="ECO:0000256" key="1">
    <source>
        <dbReference type="SAM" id="Phobius"/>
    </source>
</evidence>